<gene>
    <name evidence="1" type="ORF">Ocin01_08786</name>
</gene>
<evidence type="ECO:0000313" key="2">
    <source>
        <dbReference type="Proteomes" id="UP000094527"/>
    </source>
</evidence>
<sequence>MGGPLTRNQRKEREGRASLTNYKKSPVFKIKRKYLQRLQRTGASPNRKSTWKRLQNKWLKCDLCIGRYFKGWKSIKEHKEKIHCVPALFARGHVEVFLEKPNSLQIPRLSERVQVDTKMSLKRKNRSRKNWDSAMRTSIRFLMEKEGLVQGASITEIEYVIMLMYFKNFEHFRTKVAKALARQIRKGKVIKKVDPEGHPIYALADKINNNEETDPTN</sequence>
<dbReference type="OrthoDB" id="20960at2759"/>
<keyword evidence="2" id="KW-1185">Reference proteome</keyword>
<reference evidence="1 2" key="1">
    <citation type="journal article" date="2016" name="Genome Biol. Evol.">
        <title>Gene Family Evolution Reflects Adaptation to Soil Environmental Stressors in the Genome of the Collembolan Orchesella cincta.</title>
        <authorList>
            <person name="Faddeeva-Vakhrusheva A."/>
            <person name="Derks M.F."/>
            <person name="Anvar S.Y."/>
            <person name="Agamennone V."/>
            <person name="Suring W."/>
            <person name="Smit S."/>
            <person name="van Straalen N.M."/>
            <person name="Roelofs D."/>
        </authorList>
    </citation>
    <scope>NUCLEOTIDE SEQUENCE [LARGE SCALE GENOMIC DNA]</scope>
    <source>
        <tissue evidence="1">Mixed pool</tissue>
    </source>
</reference>
<evidence type="ECO:0000313" key="1">
    <source>
        <dbReference type="EMBL" id="ODM97895.1"/>
    </source>
</evidence>
<dbReference type="Proteomes" id="UP000094527">
    <property type="component" value="Unassembled WGS sequence"/>
</dbReference>
<proteinExistence type="predicted"/>
<organism evidence="1 2">
    <name type="scientific">Orchesella cincta</name>
    <name type="common">Springtail</name>
    <name type="synonym">Podura cincta</name>
    <dbReference type="NCBI Taxonomy" id="48709"/>
    <lineage>
        <taxon>Eukaryota</taxon>
        <taxon>Metazoa</taxon>
        <taxon>Ecdysozoa</taxon>
        <taxon>Arthropoda</taxon>
        <taxon>Hexapoda</taxon>
        <taxon>Collembola</taxon>
        <taxon>Entomobryomorpha</taxon>
        <taxon>Entomobryoidea</taxon>
        <taxon>Orchesellidae</taxon>
        <taxon>Orchesellinae</taxon>
        <taxon>Orchesella</taxon>
    </lineage>
</organism>
<accession>A0A1D2MZ21</accession>
<dbReference type="EMBL" id="LJIJ01000398">
    <property type="protein sequence ID" value="ODM97895.1"/>
    <property type="molecule type" value="Genomic_DNA"/>
</dbReference>
<dbReference type="AlphaFoldDB" id="A0A1D2MZ21"/>
<name>A0A1D2MZ21_ORCCI</name>
<comment type="caution">
    <text evidence="1">The sequence shown here is derived from an EMBL/GenBank/DDBJ whole genome shotgun (WGS) entry which is preliminary data.</text>
</comment>
<protein>
    <submittedName>
        <fullName evidence="1">Uncharacterized protein</fullName>
    </submittedName>
</protein>